<evidence type="ECO:0000256" key="3">
    <source>
        <dbReference type="ARBA" id="ARBA00022475"/>
    </source>
</evidence>
<comment type="subcellular location">
    <subcellularLocation>
        <location evidence="2">Cell membrane</location>
        <topology evidence="2">Lipid-anchor</topology>
        <topology evidence="2">GPI-anchor</topology>
    </subcellularLocation>
</comment>
<evidence type="ECO:0000256" key="8">
    <source>
        <dbReference type="SAM" id="MobiDB-lite"/>
    </source>
</evidence>
<evidence type="ECO:0000313" key="12">
    <source>
        <dbReference type="EMBL" id="APD73387.1"/>
    </source>
</evidence>
<feature type="domain" description="Trypanosome variant surface glycoprotein C-terminal" evidence="11">
    <location>
        <begin position="408"/>
        <end position="474"/>
    </location>
</feature>
<evidence type="ECO:0000256" key="7">
    <source>
        <dbReference type="ARBA" id="ARBA00023288"/>
    </source>
</evidence>
<dbReference type="Gene3D" id="3.90.150.10">
    <property type="entry name" value="Variant Surface Glycoprotein, subunit A domain 1"/>
    <property type="match status" value="1"/>
</dbReference>
<feature type="region of interest" description="Disordered" evidence="8">
    <location>
        <begin position="187"/>
        <end position="207"/>
    </location>
</feature>
<dbReference type="GO" id="GO:0098552">
    <property type="term" value="C:side of membrane"/>
    <property type="evidence" value="ECO:0007669"/>
    <property type="project" value="UniProtKB-KW"/>
</dbReference>
<evidence type="ECO:0000256" key="2">
    <source>
        <dbReference type="ARBA" id="ARBA00004609"/>
    </source>
</evidence>
<evidence type="ECO:0000256" key="5">
    <source>
        <dbReference type="ARBA" id="ARBA00023136"/>
    </source>
</evidence>
<dbReference type="InterPro" id="IPR001812">
    <property type="entry name" value="Trypano_VSG_A_N_dom"/>
</dbReference>
<dbReference type="Pfam" id="PF10659">
    <property type="entry name" value="Trypan_glycop_C"/>
    <property type="match status" value="1"/>
</dbReference>
<dbReference type="Pfam" id="PF00913">
    <property type="entry name" value="Trypan_glycop"/>
    <property type="match status" value="1"/>
</dbReference>
<keyword evidence="4" id="KW-0336">GPI-anchor</keyword>
<protein>
    <submittedName>
        <fullName evidence="12">Variant surface glycoprotein 1125.1128</fullName>
    </submittedName>
</protein>
<feature type="compositionally biased region" description="Basic and acidic residues" evidence="8">
    <location>
        <begin position="198"/>
        <end position="207"/>
    </location>
</feature>
<dbReference type="VEuPathDB" id="TriTrypDB:Tb11.v5.0935"/>
<dbReference type="Gene3D" id="3.30.1680.30">
    <property type="match status" value="1"/>
</dbReference>
<comment type="function">
    <text evidence="1">VSG forms a coat on the surface of the parasite. The trypanosome evades the immune response of the host by expressing a series of antigenically distinct VSGs from an estimated 1000 VSG genes.</text>
</comment>
<feature type="signal peptide" evidence="9">
    <location>
        <begin position="1"/>
        <end position="26"/>
    </location>
</feature>
<dbReference type="SUPFAM" id="SSF58087">
    <property type="entry name" value="Variant surface glycoprotein (N-terminal domain)"/>
    <property type="match status" value="1"/>
</dbReference>
<organism evidence="12">
    <name type="scientific">Trypanosoma brucei</name>
    <dbReference type="NCBI Taxonomy" id="5691"/>
    <lineage>
        <taxon>Eukaryota</taxon>
        <taxon>Discoba</taxon>
        <taxon>Euglenozoa</taxon>
        <taxon>Kinetoplastea</taxon>
        <taxon>Metakinetoplastina</taxon>
        <taxon>Trypanosomatida</taxon>
        <taxon>Trypanosomatidae</taxon>
        <taxon>Trypanosoma</taxon>
    </lineage>
</organism>
<keyword evidence="5" id="KW-0472">Membrane</keyword>
<dbReference type="InterPro" id="IPR019609">
    <property type="entry name" value="Variant_surf_glycoprt_trypan_C"/>
</dbReference>
<feature type="chain" id="PRO_5012655967" evidence="9">
    <location>
        <begin position="27"/>
        <end position="474"/>
    </location>
</feature>
<evidence type="ECO:0000256" key="4">
    <source>
        <dbReference type="ARBA" id="ARBA00022622"/>
    </source>
</evidence>
<proteinExistence type="predicted"/>
<name>A0A1J0R6I3_9TRYP</name>
<dbReference type="AlphaFoldDB" id="A0A1J0R6I3"/>
<dbReference type="Gene3D" id="1.10.470.10">
    <property type="entry name" value="Variant Surface Glycoprotein, subunit A, domain 2"/>
    <property type="match status" value="1"/>
</dbReference>
<evidence type="ECO:0000259" key="11">
    <source>
        <dbReference type="Pfam" id="PF10659"/>
    </source>
</evidence>
<dbReference type="VEuPathDB" id="TriTrypDB:Tbg972.7.7550"/>
<reference evidence="12" key="1">
    <citation type="submission" date="2016-08" db="EMBL/GenBank/DDBJ databases">
        <title>VSG repertoire of Trypanosoma brucei EATRO 1125.</title>
        <authorList>
            <person name="Cross G.A."/>
        </authorList>
    </citation>
    <scope>NUCLEOTIDE SEQUENCE</scope>
    <source>
        <strain evidence="12">EATRO 1125</strain>
    </source>
</reference>
<evidence type="ECO:0000256" key="1">
    <source>
        <dbReference type="ARBA" id="ARBA00002523"/>
    </source>
</evidence>
<dbReference type="EMBL" id="KX699431">
    <property type="protein sequence ID" value="APD73387.1"/>
    <property type="molecule type" value="Genomic_DNA"/>
</dbReference>
<dbReference type="VEuPathDB" id="TriTrypDB:Tb427_000042900"/>
<accession>A0A1J0R6I3</accession>
<sequence length="474" mass="50705">MQPNGAQHFTIPLTAAFLLLAQQTAATANHGLKRQTWEPVCQLSEELDGVTPGTLETTVNIMQTAINMQKEGLRTQVYLAAKPNDPDTDKLAALGAYQATAAGVIENNLKSTGIEKALAEAQTTSYLKGKIDEWLNIAQQTKGASHGCLTVAAGTTPVKKVGNTIDGVKCPLTLTKLARKARTPNKLTAGGFQGLREPTADGSDHQDNSAQCRLMHYDSANGIVKTDGNTEDSKVTYVDGYIQVTAAASSKAVLAFGGADAKPQTSNHPAWAAAYEAVKAAPLETEPAYKNKTAELTTDEEATTLFALIGAADKPREGQGIETYKRQLFSTTPGKEIGRLMAKVATFKLPHKFGDTKEGTLLGDITELSVLAALLADLQLKNAQNLKTLNDKVEEASKNNQKASVDTCSKIEDKNNCNSKPFCSYNESVAEGDKKCQFNETKAKGNNVPIAKTQNGGAETTKEKCKTEHEKICK</sequence>
<evidence type="ECO:0000256" key="9">
    <source>
        <dbReference type="SAM" id="SignalP"/>
    </source>
</evidence>
<keyword evidence="9" id="KW-0732">Signal</keyword>
<keyword evidence="3" id="KW-1003">Cell membrane</keyword>
<evidence type="ECO:0000256" key="6">
    <source>
        <dbReference type="ARBA" id="ARBA00023180"/>
    </source>
</evidence>
<dbReference type="VEuPathDB" id="TriTrypDB:Tb1125.7.6540"/>
<feature type="domain" description="Trypanosome variant surface glycoprotein A-type N-terminal" evidence="10">
    <location>
        <begin position="18"/>
        <end position="378"/>
    </location>
</feature>
<keyword evidence="6" id="KW-0325">Glycoprotein</keyword>
<dbReference type="GO" id="GO:0042783">
    <property type="term" value="P:symbiont-mediated evasion of host immune response"/>
    <property type="evidence" value="ECO:0007669"/>
    <property type="project" value="InterPro"/>
</dbReference>
<evidence type="ECO:0000259" key="10">
    <source>
        <dbReference type="Pfam" id="PF00913"/>
    </source>
</evidence>
<dbReference type="GO" id="GO:0005886">
    <property type="term" value="C:plasma membrane"/>
    <property type="evidence" value="ECO:0007669"/>
    <property type="project" value="UniProtKB-SubCell"/>
</dbReference>
<keyword evidence="7" id="KW-0449">Lipoprotein</keyword>